<accession>A0A847EUA5</accession>
<dbReference type="GO" id="GO:0051075">
    <property type="term" value="F:S-adenosylmethionine:tRNA ribosyltransferase-isomerase activity"/>
    <property type="evidence" value="ECO:0007669"/>
    <property type="project" value="UniProtKB-EC"/>
</dbReference>
<dbReference type="InterPro" id="IPR042118">
    <property type="entry name" value="QueA_dom1"/>
</dbReference>
<reference evidence="6 7" key="1">
    <citation type="journal article" date="2020" name="Biotechnol. Biofuels">
        <title>New insights from the biogas microbiome by comprehensive genome-resolved metagenomics of nearly 1600 species originating from multiple anaerobic digesters.</title>
        <authorList>
            <person name="Campanaro S."/>
            <person name="Treu L."/>
            <person name="Rodriguez-R L.M."/>
            <person name="Kovalovszki A."/>
            <person name="Ziels R.M."/>
            <person name="Maus I."/>
            <person name="Zhu X."/>
            <person name="Kougias P.G."/>
            <person name="Basile A."/>
            <person name="Luo G."/>
            <person name="Schluter A."/>
            <person name="Konstantinidis K.T."/>
            <person name="Angelidaki I."/>
        </authorList>
    </citation>
    <scope>NUCLEOTIDE SEQUENCE [LARGE SCALE GENOMIC DNA]</scope>
    <source>
        <strain evidence="6">AS06rmzACSIP_421</strain>
    </source>
</reference>
<evidence type="ECO:0000256" key="5">
    <source>
        <dbReference type="HAMAP-Rule" id="MF_00113"/>
    </source>
</evidence>
<evidence type="ECO:0000313" key="7">
    <source>
        <dbReference type="Proteomes" id="UP000554004"/>
    </source>
</evidence>
<dbReference type="AlphaFoldDB" id="A0A847EUA5"/>
<keyword evidence="6" id="KW-0328">Glycosyltransferase</keyword>
<comment type="subunit">
    <text evidence="5">Monomer.</text>
</comment>
<dbReference type="GO" id="GO:0008616">
    <property type="term" value="P:tRNA queuosine(34) biosynthetic process"/>
    <property type="evidence" value="ECO:0007669"/>
    <property type="project" value="UniProtKB-UniRule"/>
</dbReference>
<dbReference type="GO" id="GO:0005737">
    <property type="term" value="C:cytoplasm"/>
    <property type="evidence" value="ECO:0007669"/>
    <property type="project" value="UniProtKB-SubCell"/>
</dbReference>
<keyword evidence="2 5" id="KW-0808">Transferase</keyword>
<comment type="function">
    <text evidence="5">Transfers and isomerizes the ribose moiety from AdoMet to the 7-aminomethyl group of 7-deazaguanine (preQ1-tRNA) to give epoxyqueuosine (oQ-tRNA).</text>
</comment>
<dbReference type="Gene3D" id="3.40.1780.10">
    <property type="entry name" value="QueA-like"/>
    <property type="match status" value="1"/>
</dbReference>
<dbReference type="EC" id="2.4.99.17" evidence="5"/>
<dbReference type="HAMAP" id="MF_00113">
    <property type="entry name" value="QueA"/>
    <property type="match status" value="1"/>
</dbReference>
<dbReference type="UniPathway" id="UPA00392"/>
<dbReference type="InterPro" id="IPR003699">
    <property type="entry name" value="QueA"/>
</dbReference>
<dbReference type="InterPro" id="IPR036100">
    <property type="entry name" value="QueA_sf"/>
</dbReference>
<dbReference type="InterPro" id="IPR042119">
    <property type="entry name" value="QueA_dom2"/>
</dbReference>
<keyword evidence="4 5" id="KW-0671">Queuosine biosynthesis</keyword>
<keyword evidence="1 5" id="KW-0963">Cytoplasm</keyword>
<keyword evidence="3 5" id="KW-0949">S-adenosyl-L-methionine</keyword>
<dbReference type="EMBL" id="JAAZAL010000112">
    <property type="protein sequence ID" value="NLE31246.1"/>
    <property type="molecule type" value="Genomic_DNA"/>
</dbReference>
<dbReference type="NCBIfam" id="NF001140">
    <property type="entry name" value="PRK00147.1"/>
    <property type="match status" value="1"/>
</dbReference>
<comment type="caution">
    <text evidence="6">The sequence shown here is derived from an EMBL/GenBank/DDBJ whole genome shotgun (WGS) entry which is preliminary data.</text>
</comment>
<dbReference type="Proteomes" id="UP000554004">
    <property type="component" value="Unassembled WGS sequence"/>
</dbReference>
<dbReference type="Pfam" id="PF02547">
    <property type="entry name" value="Queuosine_synth"/>
    <property type="match status" value="1"/>
</dbReference>
<evidence type="ECO:0000256" key="4">
    <source>
        <dbReference type="ARBA" id="ARBA00022785"/>
    </source>
</evidence>
<comment type="catalytic activity">
    <reaction evidence="5">
        <text>7-aminomethyl-7-carbaguanosine(34) in tRNA + S-adenosyl-L-methionine = epoxyqueuosine(34) in tRNA + adenine + L-methionine + 2 H(+)</text>
        <dbReference type="Rhea" id="RHEA:32155"/>
        <dbReference type="Rhea" id="RHEA-COMP:10342"/>
        <dbReference type="Rhea" id="RHEA-COMP:18582"/>
        <dbReference type="ChEBI" id="CHEBI:15378"/>
        <dbReference type="ChEBI" id="CHEBI:16708"/>
        <dbReference type="ChEBI" id="CHEBI:57844"/>
        <dbReference type="ChEBI" id="CHEBI:59789"/>
        <dbReference type="ChEBI" id="CHEBI:82833"/>
        <dbReference type="ChEBI" id="CHEBI:194443"/>
        <dbReference type="EC" id="2.4.99.17"/>
    </reaction>
</comment>
<evidence type="ECO:0000256" key="1">
    <source>
        <dbReference type="ARBA" id="ARBA00022490"/>
    </source>
</evidence>
<evidence type="ECO:0000256" key="2">
    <source>
        <dbReference type="ARBA" id="ARBA00022679"/>
    </source>
</evidence>
<dbReference type="PANTHER" id="PTHR30307">
    <property type="entry name" value="S-ADENOSYLMETHIONINE:TRNA RIBOSYLTRANSFERASE-ISOMERASE"/>
    <property type="match status" value="1"/>
</dbReference>
<organism evidence="6 7">
    <name type="scientific">Candidatus Dojkabacteria bacterium</name>
    <dbReference type="NCBI Taxonomy" id="2099670"/>
    <lineage>
        <taxon>Bacteria</taxon>
        <taxon>Candidatus Dojkabacteria</taxon>
    </lineage>
</organism>
<dbReference type="SUPFAM" id="SSF111337">
    <property type="entry name" value="QueA-like"/>
    <property type="match status" value="1"/>
</dbReference>
<dbReference type="NCBIfam" id="TIGR00113">
    <property type="entry name" value="queA"/>
    <property type="match status" value="1"/>
</dbReference>
<gene>
    <name evidence="5 6" type="primary">queA</name>
    <name evidence="6" type="ORF">GX618_03150</name>
</gene>
<name>A0A847EUA5_9BACT</name>
<evidence type="ECO:0000313" key="6">
    <source>
        <dbReference type="EMBL" id="NLE31246.1"/>
    </source>
</evidence>
<dbReference type="Gene3D" id="2.40.10.240">
    <property type="entry name" value="QueA-like"/>
    <property type="match status" value="1"/>
</dbReference>
<comment type="similarity">
    <text evidence="5">Belongs to the QueA family.</text>
</comment>
<comment type="pathway">
    <text evidence="5">tRNA modification; tRNA-queuosine biosynthesis.</text>
</comment>
<protein>
    <recommendedName>
        <fullName evidence="5">S-adenosylmethionine:tRNA ribosyltransferase-isomerase</fullName>
        <ecNumber evidence="5">2.4.99.17</ecNumber>
    </recommendedName>
    <alternativeName>
        <fullName evidence="5">Queuosine biosynthesis protein QueA</fullName>
    </alternativeName>
</protein>
<sequence>MKISEFNYNLSEKMIAKYPPKKRGTSNLLVLDKKSGDMQHRKYFNIPEYIKEGDIVVLNETKVLNSRTFFLTPKGKKVEVLFLEDRGENTWFCLIGRAKNVKLSDILICEDIQIRVERREENGFLIEFVYGNAFDLFNRYGHTPLPPYMKRKDKQSDKERYNTVFSSIPGAVAAPTASLNLTEEILHEIENKGGKIVKIELRVGWGTFAPIREENIEEHQIHKEYINVSHEACQSINECKGRVWAFGTTVARALESAYSQKERKLLSYFGYTDLYIYPGYEWRVVDVLVTNFHMPDSSLILLVSSFAGKESIKKAYEQAIDRGYKFLSYGDSMLIK</sequence>
<evidence type="ECO:0000256" key="3">
    <source>
        <dbReference type="ARBA" id="ARBA00022691"/>
    </source>
</evidence>
<keyword evidence="6" id="KW-0413">Isomerase</keyword>
<proteinExistence type="inferred from homology"/>
<comment type="subcellular location">
    <subcellularLocation>
        <location evidence="5">Cytoplasm</location>
    </subcellularLocation>
</comment>
<dbReference type="PANTHER" id="PTHR30307:SF0">
    <property type="entry name" value="S-ADENOSYLMETHIONINE:TRNA RIBOSYLTRANSFERASE-ISOMERASE"/>
    <property type="match status" value="1"/>
</dbReference>